<accession>A0AAV4VWN3</accession>
<dbReference type="EMBL" id="BPLR01015135">
    <property type="protein sequence ID" value="GIY73878.1"/>
    <property type="molecule type" value="Genomic_DNA"/>
</dbReference>
<evidence type="ECO:0000313" key="1">
    <source>
        <dbReference type="EMBL" id="GIY73878.1"/>
    </source>
</evidence>
<evidence type="ECO:0000313" key="2">
    <source>
        <dbReference type="Proteomes" id="UP001054945"/>
    </source>
</evidence>
<reference evidence="1 2" key="1">
    <citation type="submission" date="2021-06" db="EMBL/GenBank/DDBJ databases">
        <title>Caerostris extrusa draft genome.</title>
        <authorList>
            <person name="Kono N."/>
            <person name="Arakawa K."/>
        </authorList>
    </citation>
    <scope>NUCLEOTIDE SEQUENCE [LARGE SCALE GENOMIC DNA]</scope>
</reference>
<dbReference type="AlphaFoldDB" id="A0AAV4VWN3"/>
<sequence length="91" mass="10499">MLETQLPLPMNWNGIAKDVAQGHYQMRQYLMDKVKNHQRKKLNSLGSCSLINCPKHVINNVIPKRNANHLTSNILIMMDFNILTKNNSKNL</sequence>
<dbReference type="Proteomes" id="UP001054945">
    <property type="component" value="Unassembled WGS sequence"/>
</dbReference>
<keyword evidence="2" id="KW-1185">Reference proteome</keyword>
<organism evidence="1 2">
    <name type="scientific">Caerostris extrusa</name>
    <name type="common">Bark spider</name>
    <name type="synonym">Caerostris bankana</name>
    <dbReference type="NCBI Taxonomy" id="172846"/>
    <lineage>
        <taxon>Eukaryota</taxon>
        <taxon>Metazoa</taxon>
        <taxon>Ecdysozoa</taxon>
        <taxon>Arthropoda</taxon>
        <taxon>Chelicerata</taxon>
        <taxon>Arachnida</taxon>
        <taxon>Araneae</taxon>
        <taxon>Araneomorphae</taxon>
        <taxon>Entelegynae</taxon>
        <taxon>Araneoidea</taxon>
        <taxon>Araneidae</taxon>
        <taxon>Caerostris</taxon>
    </lineage>
</organism>
<protein>
    <submittedName>
        <fullName evidence="1">Uncharacterized protein</fullName>
    </submittedName>
</protein>
<comment type="caution">
    <text evidence="1">The sequence shown here is derived from an EMBL/GenBank/DDBJ whole genome shotgun (WGS) entry which is preliminary data.</text>
</comment>
<proteinExistence type="predicted"/>
<gene>
    <name evidence="1" type="ORF">CEXT_91411</name>
</gene>
<name>A0AAV4VWN3_CAEEX</name>